<dbReference type="AlphaFoldDB" id="K4AMZ3"/>
<evidence type="ECO:0000313" key="1">
    <source>
        <dbReference type="EnsemblPlants" id="KQK91199"/>
    </source>
</evidence>
<keyword evidence="2" id="KW-1185">Reference proteome</keyword>
<reference evidence="1" key="2">
    <citation type="submission" date="2018-08" db="UniProtKB">
        <authorList>
            <consortium name="EnsemblPlants"/>
        </authorList>
    </citation>
    <scope>IDENTIFICATION</scope>
    <source>
        <strain evidence="1">Yugu1</strain>
    </source>
</reference>
<dbReference type="EnsemblPlants" id="KQK91199">
    <property type="protein sequence ID" value="KQK91199"/>
    <property type="gene ID" value="SETIT_040289mg"/>
</dbReference>
<dbReference type="InParanoid" id="K4AMZ3"/>
<organism evidence="1 2">
    <name type="scientific">Setaria italica</name>
    <name type="common">Foxtail millet</name>
    <name type="synonym">Panicum italicum</name>
    <dbReference type="NCBI Taxonomy" id="4555"/>
    <lineage>
        <taxon>Eukaryota</taxon>
        <taxon>Viridiplantae</taxon>
        <taxon>Streptophyta</taxon>
        <taxon>Embryophyta</taxon>
        <taxon>Tracheophyta</taxon>
        <taxon>Spermatophyta</taxon>
        <taxon>Magnoliopsida</taxon>
        <taxon>Liliopsida</taxon>
        <taxon>Poales</taxon>
        <taxon>Poaceae</taxon>
        <taxon>PACMAD clade</taxon>
        <taxon>Panicoideae</taxon>
        <taxon>Panicodae</taxon>
        <taxon>Paniceae</taxon>
        <taxon>Cenchrinae</taxon>
        <taxon>Setaria</taxon>
    </lineage>
</organism>
<name>K4AMZ3_SETIT</name>
<reference evidence="2" key="1">
    <citation type="journal article" date="2012" name="Nat. Biotechnol.">
        <title>Reference genome sequence of the model plant Setaria.</title>
        <authorList>
            <person name="Bennetzen J.L."/>
            <person name="Schmutz J."/>
            <person name="Wang H."/>
            <person name="Percifield R."/>
            <person name="Hawkins J."/>
            <person name="Pontaroli A.C."/>
            <person name="Estep M."/>
            <person name="Feng L."/>
            <person name="Vaughn J.N."/>
            <person name="Grimwood J."/>
            <person name="Jenkins J."/>
            <person name="Barry K."/>
            <person name="Lindquist E."/>
            <person name="Hellsten U."/>
            <person name="Deshpande S."/>
            <person name="Wang X."/>
            <person name="Wu X."/>
            <person name="Mitros T."/>
            <person name="Triplett J."/>
            <person name="Yang X."/>
            <person name="Ye C.Y."/>
            <person name="Mauro-Herrera M."/>
            <person name="Wang L."/>
            <person name="Li P."/>
            <person name="Sharma M."/>
            <person name="Sharma R."/>
            <person name="Ronald P.C."/>
            <person name="Panaud O."/>
            <person name="Kellogg E.A."/>
            <person name="Brutnell T.P."/>
            <person name="Doust A.N."/>
            <person name="Tuskan G.A."/>
            <person name="Rokhsar D."/>
            <person name="Devos K.M."/>
        </authorList>
    </citation>
    <scope>NUCLEOTIDE SEQUENCE [LARGE SCALE GENOMIC DNA]</scope>
    <source>
        <strain evidence="2">cv. Yugu1</strain>
    </source>
</reference>
<dbReference type="HOGENOM" id="CLU_3160963_0_0_1"/>
<dbReference type="EMBL" id="AGNK02006016">
    <property type="status" value="NOT_ANNOTATED_CDS"/>
    <property type="molecule type" value="Genomic_DNA"/>
</dbReference>
<accession>K4AMZ3</accession>
<evidence type="ECO:0000313" key="2">
    <source>
        <dbReference type="Proteomes" id="UP000004995"/>
    </source>
</evidence>
<dbReference type="Gramene" id="KQK91199">
    <property type="protein sequence ID" value="KQK91199"/>
    <property type="gene ID" value="SETIT_040289mg"/>
</dbReference>
<dbReference type="Proteomes" id="UP000004995">
    <property type="component" value="Unassembled WGS sequence"/>
</dbReference>
<protein>
    <submittedName>
        <fullName evidence="1">Uncharacterized protein</fullName>
    </submittedName>
</protein>
<proteinExistence type="predicted"/>
<sequence>MPVTHFSILNDFHVQNMGRYLFSVSNSTIHIFSKFCIIRHSIIQTSTP</sequence>